<keyword evidence="2" id="KW-0808">Transferase</keyword>
<dbReference type="AlphaFoldDB" id="A0A0G0L557"/>
<evidence type="ECO:0000259" key="1">
    <source>
        <dbReference type="Pfam" id="PF08241"/>
    </source>
</evidence>
<dbReference type="GO" id="GO:0008757">
    <property type="term" value="F:S-adenosylmethionine-dependent methyltransferase activity"/>
    <property type="evidence" value="ECO:0007669"/>
    <property type="project" value="InterPro"/>
</dbReference>
<protein>
    <submittedName>
        <fullName evidence="2">Methyltransferase type 11</fullName>
    </submittedName>
</protein>
<organism evidence="2 3">
    <name type="scientific">Candidatus Woesebacteria bacterium GW2011_GWB1_38_8</name>
    <dbReference type="NCBI Taxonomy" id="1618570"/>
    <lineage>
        <taxon>Bacteria</taxon>
        <taxon>Candidatus Woeseibacteriota</taxon>
    </lineage>
</organism>
<keyword evidence="2" id="KW-0489">Methyltransferase</keyword>
<dbReference type="Pfam" id="PF08241">
    <property type="entry name" value="Methyltransf_11"/>
    <property type="match status" value="1"/>
</dbReference>
<name>A0A0G0L557_9BACT</name>
<accession>A0A0G0L557</accession>
<dbReference type="SUPFAM" id="SSF53335">
    <property type="entry name" value="S-adenosyl-L-methionine-dependent methyltransferases"/>
    <property type="match status" value="1"/>
</dbReference>
<dbReference type="Gene3D" id="3.40.50.150">
    <property type="entry name" value="Vaccinia Virus protein VP39"/>
    <property type="match status" value="1"/>
</dbReference>
<proteinExistence type="predicted"/>
<gene>
    <name evidence="2" type="ORF">UT08_C0001G0013</name>
</gene>
<dbReference type="InterPro" id="IPR013216">
    <property type="entry name" value="Methyltransf_11"/>
</dbReference>
<dbReference type="GO" id="GO:0032259">
    <property type="term" value="P:methylation"/>
    <property type="evidence" value="ECO:0007669"/>
    <property type="project" value="UniProtKB-KW"/>
</dbReference>
<feature type="domain" description="Methyltransferase type 11" evidence="1">
    <location>
        <begin position="56"/>
        <end position="105"/>
    </location>
</feature>
<evidence type="ECO:0000313" key="2">
    <source>
        <dbReference type="EMBL" id="KKQ86147.1"/>
    </source>
</evidence>
<evidence type="ECO:0000313" key="3">
    <source>
        <dbReference type="Proteomes" id="UP000034081"/>
    </source>
</evidence>
<reference evidence="2 3" key="1">
    <citation type="journal article" date="2015" name="Nature">
        <title>rRNA introns, odd ribosomes, and small enigmatic genomes across a large radiation of phyla.</title>
        <authorList>
            <person name="Brown C.T."/>
            <person name="Hug L.A."/>
            <person name="Thomas B.C."/>
            <person name="Sharon I."/>
            <person name="Castelle C.J."/>
            <person name="Singh A."/>
            <person name="Wilkins M.J."/>
            <person name="Williams K.H."/>
            <person name="Banfield J.F."/>
        </authorList>
    </citation>
    <scope>NUCLEOTIDE SEQUENCE [LARGE SCALE GENOMIC DNA]</scope>
</reference>
<dbReference type="Proteomes" id="UP000034081">
    <property type="component" value="Unassembled WGS sequence"/>
</dbReference>
<dbReference type="InterPro" id="IPR029063">
    <property type="entry name" value="SAM-dependent_MTases_sf"/>
</dbReference>
<dbReference type="STRING" id="1618570.UT08_C0001G0013"/>
<dbReference type="EMBL" id="LBVL01000001">
    <property type="protein sequence ID" value="KKQ86147.1"/>
    <property type="molecule type" value="Genomic_DNA"/>
</dbReference>
<sequence>MARNDTFLINELNIDKDTKVLDIGGAMKQHEQIKVDTLVDIIFPQEAPYTASKLKAKRFVKVDITKEKLPFKNKEFDVCLCTHTLEDLYNPFLVIEEMNRVAKRGYIATPSMGTDMIFSHFDITDWLTGGRRVPGQSHHKWFFVKDGKKMKIIPKNYAILYSPKFHMVEWKGEVELEYYWKDKIEYYAVSDLNIHDLINEYQNFIKENRSYIRFGRVLYYYDNPFYVTKALLKLLIKRGVGYKFRKR</sequence>
<comment type="caution">
    <text evidence="2">The sequence shown here is derived from an EMBL/GenBank/DDBJ whole genome shotgun (WGS) entry which is preliminary data.</text>
</comment>